<evidence type="ECO:0000313" key="2">
    <source>
        <dbReference type="Proteomes" id="UP000589620"/>
    </source>
</evidence>
<reference evidence="1 2" key="1">
    <citation type="submission" date="2020-07" db="EMBL/GenBank/DDBJ databases">
        <title>Sequencing the genomes of 1000 actinobacteria strains.</title>
        <authorList>
            <person name="Klenk H.-P."/>
        </authorList>
    </citation>
    <scope>NUCLEOTIDE SEQUENCE [LARGE SCALE GENOMIC DNA]</scope>
    <source>
        <strain evidence="1 2">DSM 23871</strain>
    </source>
</reference>
<accession>A0A852T2F6</accession>
<evidence type="ECO:0000313" key="1">
    <source>
        <dbReference type="EMBL" id="NYD75669.1"/>
    </source>
</evidence>
<gene>
    <name evidence="1" type="ORF">BJ963_003188</name>
</gene>
<dbReference type="AlphaFoldDB" id="A0A852T2F6"/>
<comment type="caution">
    <text evidence="1">The sequence shown here is derived from an EMBL/GenBank/DDBJ whole genome shotgun (WGS) entry which is preliminary data.</text>
</comment>
<name>A0A852T2F6_9MICO</name>
<dbReference type="EMBL" id="JACCBJ010000001">
    <property type="protein sequence ID" value="NYD75669.1"/>
    <property type="molecule type" value="Genomic_DNA"/>
</dbReference>
<proteinExistence type="predicted"/>
<sequence>MMNERPSLPAPIKGFARFVLDHGFEVQRKDYDESFNSLFLLVREACTVTILQDRGAWHIDVGRRGQQVRFADWQEFLTGRRVIETGEPSEEDDFYRRHWAEVVGVTGDEARFSSLPTGAVDISAGRLAAIKADYEARRWVGRMRDDDGSN</sequence>
<organism evidence="1 2">
    <name type="scientific">Leifsonia soli</name>
    <dbReference type="NCBI Taxonomy" id="582665"/>
    <lineage>
        <taxon>Bacteria</taxon>
        <taxon>Bacillati</taxon>
        <taxon>Actinomycetota</taxon>
        <taxon>Actinomycetes</taxon>
        <taxon>Micrococcales</taxon>
        <taxon>Microbacteriaceae</taxon>
        <taxon>Leifsonia</taxon>
    </lineage>
</organism>
<protein>
    <submittedName>
        <fullName evidence="1">Uncharacterized protein</fullName>
    </submittedName>
</protein>
<keyword evidence="2" id="KW-1185">Reference proteome</keyword>
<dbReference type="Proteomes" id="UP000589620">
    <property type="component" value="Unassembled WGS sequence"/>
</dbReference>
<dbReference type="RefSeq" id="WP_179457515.1">
    <property type="nucleotide sequence ID" value="NZ_JACCBJ010000001.1"/>
</dbReference>